<evidence type="ECO:0000313" key="3">
    <source>
        <dbReference type="EMBL" id="SDW17480.1"/>
    </source>
</evidence>
<evidence type="ECO:0000313" key="6">
    <source>
        <dbReference type="Proteomes" id="UP000830781"/>
    </source>
</evidence>
<proteinExistence type="predicted"/>
<dbReference type="Proteomes" id="UP000830781">
    <property type="component" value="Chromosome"/>
</dbReference>
<feature type="chain" id="PRO_5044558306" evidence="2">
    <location>
        <begin position="27"/>
        <end position="118"/>
    </location>
</feature>
<accession>A0A1H2RE91</accession>
<dbReference type="EMBL" id="FNNB01000001">
    <property type="protein sequence ID" value="SDW17480.1"/>
    <property type="molecule type" value="Genomic_DNA"/>
</dbReference>
<keyword evidence="6" id="KW-1185">Reference proteome</keyword>
<evidence type="ECO:0000313" key="4">
    <source>
        <dbReference type="EMBL" id="UOA24158.1"/>
    </source>
</evidence>
<dbReference type="STRING" id="60137.SAMN04488041_101475"/>
<dbReference type="InterPro" id="IPR008972">
    <property type="entry name" value="Cupredoxin"/>
</dbReference>
<protein>
    <submittedName>
        <fullName evidence="3">Plastocyanin</fullName>
    </submittedName>
</protein>
<sequence length="118" mass="12080">MPISLTKLISAGATAVTLAAATAATAQTHDVVIFDDAFFPAVIYVDAGDELRFVNNASAARNVSAGDGSWSSGTLETGSSFSQTVEANSQVTFIGTSLGENPKSYSGEISFDPAPLSE</sequence>
<organism evidence="3 5">
    <name type="scientific">Sulfitobacter pontiacus</name>
    <dbReference type="NCBI Taxonomy" id="60137"/>
    <lineage>
        <taxon>Bacteria</taxon>
        <taxon>Pseudomonadati</taxon>
        <taxon>Pseudomonadota</taxon>
        <taxon>Alphaproteobacteria</taxon>
        <taxon>Rhodobacterales</taxon>
        <taxon>Roseobacteraceae</taxon>
        <taxon>Sulfitobacter</taxon>
    </lineage>
</organism>
<feature type="region of interest" description="Disordered" evidence="1">
    <location>
        <begin position="98"/>
        <end position="118"/>
    </location>
</feature>
<reference evidence="3" key="1">
    <citation type="submission" date="2016-10" db="EMBL/GenBank/DDBJ databases">
        <authorList>
            <person name="de Groot N.N."/>
        </authorList>
    </citation>
    <scope>NUCLEOTIDE SEQUENCE [LARGE SCALE GENOMIC DNA]</scope>
    <source>
        <strain evidence="3">DSM 10014</strain>
    </source>
</reference>
<dbReference type="Proteomes" id="UP000183076">
    <property type="component" value="Unassembled WGS sequence"/>
</dbReference>
<dbReference type="SUPFAM" id="SSF49503">
    <property type="entry name" value="Cupredoxins"/>
    <property type="match status" value="1"/>
</dbReference>
<evidence type="ECO:0000313" key="5">
    <source>
        <dbReference type="Proteomes" id="UP000183076"/>
    </source>
</evidence>
<dbReference type="RefSeq" id="WP_005849451.1">
    <property type="nucleotide sequence ID" value="NZ_BSKR01000001.1"/>
</dbReference>
<gene>
    <name evidence="4" type="ORF">DSM110277_02596</name>
    <name evidence="3" type="ORF">SAMN04488041_101475</name>
</gene>
<dbReference type="EMBL" id="CP084959">
    <property type="protein sequence ID" value="UOA24158.1"/>
    <property type="molecule type" value="Genomic_DNA"/>
</dbReference>
<evidence type="ECO:0000256" key="2">
    <source>
        <dbReference type="SAM" id="SignalP"/>
    </source>
</evidence>
<dbReference type="GeneID" id="94019791"/>
<name>A0A1H2RE91_9RHOB</name>
<feature type="signal peptide" evidence="2">
    <location>
        <begin position="1"/>
        <end position="26"/>
    </location>
</feature>
<keyword evidence="2" id="KW-0732">Signal</keyword>
<evidence type="ECO:0000256" key="1">
    <source>
        <dbReference type="SAM" id="MobiDB-lite"/>
    </source>
</evidence>
<reference evidence="6" key="4">
    <citation type="journal article" date="2022" name="Microorganisms">
        <title>Beyond the ABCs#Discovery of Three New Plasmid Types in Rhodobacterales (RepQ, RepY, RepW).</title>
        <authorList>
            <person name="Freese H.M."/>
            <person name="Ringel V."/>
            <person name="Overmann J."/>
            <person name="Petersen J."/>
        </authorList>
    </citation>
    <scope>NUCLEOTIDE SEQUENCE [LARGE SCALE GENOMIC DNA]</scope>
    <source>
        <strain evidence="6">DSM 110277</strain>
    </source>
</reference>
<dbReference type="AlphaFoldDB" id="A0A1H2RE91"/>
<reference evidence="5" key="2">
    <citation type="submission" date="2016-10" db="EMBL/GenBank/DDBJ databases">
        <authorList>
            <person name="Varghese N."/>
            <person name="Submissions S."/>
        </authorList>
    </citation>
    <scope>NUCLEOTIDE SEQUENCE [LARGE SCALE GENOMIC DNA]</scope>
    <source>
        <strain evidence="5">DSM 10014</strain>
    </source>
</reference>
<reference evidence="4" key="3">
    <citation type="journal article" date="2022" name="Microorganisms">
        <title>Beyond the ABCs#Discovery of Three New Plasmid Types in Rhodobacterales (RepQ, RepY, RepW).</title>
        <authorList>
            <person name="Freese H.M."/>
            <person name="Ringel V."/>
            <person name="Overmann J."/>
            <person name="Petersen J."/>
        </authorList>
    </citation>
    <scope>NUCLEOTIDE SEQUENCE</scope>
    <source>
        <strain evidence="4">DSM 110277</strain>
    </source>
</reference>
<dbReference type="Gene3D" id="2.60.40.420">
    <property type="entry name" value="Cupredoxins - blue copper proteins"/>
    <property type="match status" value="1"/>
</dbReference>